<dbReference type="AlphaFoldDB" id="A0A2P1PWL0"/>
<proteinExistence type="predicted"/>
<dbReference type="Proteomes" id="UP000241074">
    <property type="component" value="Chromosome"/>
</dbReference>
<organism evidence="1 2">
    <name type="scientific">Ahniella affigens</name>
    <dbReference type="NCBI Taxonomy" id="2021234"/>
    <lineage>
        <taxon>Bacteria</taxon>
        <taxon>Pseudomonadati</taxon>
        <taxon>Pseudomonadota</taxon>
        <taxon>Gammaproteobacteria</taxon>
        <taxon>Lysobacterales</taxon>
        <taxon>Rhodanobacteraceae</taxon>
        <taxon>Ahniella</taxon>
    </lineage>
</organism>
<evidence type="ECO:0008006" key="3">
    <source>
        <dbReference type="Google" id="ProtNLM"/>
    </source>
</evidence>
<evidence type="ECO:0000313" key="2">
    <source>
        <dbReference type="Proteomes" id="UP000241074"/>
    </source>
</evidence>
<protein>
    <recommendedName>
        <fullName evidence="3">DUF5063 domain-containing protein</fullName>
    </recommendedName>
</protein>
<reference evidence="1 2" key="1">
    <citation type="submission" date="2018-03" db="EMBL/GenBank/DDBJ databases">
        <title>Ahniella affigens gen. nov., sp. nov., a gammaproteobacterium isolated from sandy soil near a stream.</title>
        <authorList>
            <person name="Ko Y."/>
            <person name="Kim J.-H."/>
        </authorList>
    </citation>
    <scope>NUCLEOTIDE SEQUENCE [LARGE SCALE GENOMIC DNA]</scope>
    <source>
        <strain evidence="1 2">D13</strain>
    </source>
</reference>
<name>A0A2P1PWL0_9GAMM</name>
<dbReference type="EMBL" id="CP027860">
    <property type="protein sequence ID" value="AVP99241.1"/>
    <property type="molecule type" value="Genomic_DNA"/>
</dbReference>
<dbReference type="KEGG" id="xba:C7S18_19650"/>
<dbReference type="Gene3D" id="1.20.120.1550">
    <property type="entry name" value="Protein of unknown function DUF5063"/>
    <property type="match status" value="1"/>
</dbReference>
<keyword evidence="2" id="KW-1185">Reference proteome</keyword>
<sequence>MSPIDQFESEARRYCHWANGADGTDMSVYSALVRVSALYHAALLLQLTAEPLHNEQHDDDATLALEDAEMASVVARTRLLPIGYYGIVFDPLEVPPEQPVIGDVCDDLQDIYRDVADGLRHYDHGRIAAAFWEWTFSFRTHWGDHATGALRALHAYWDATHLLTEGY</sequence>
<dbReference type="OrthoDB" id="5565794at2"/>
<evidence type="ECO:0000313" key="1">
    <source>
        <dbReference type="EMBL" id="AVP99241.1"/>
    </source>
</evidence>
<reference evidence="1 2" key="2">
    <citation type="submission" date="2018-03" db="EMBL/GenBank/DDBJ databases">
        <authorList>
            <person name="Keele B.F."/>
        </authorList>
    </citation>
    <scope>NUCLEOTIDE SEQUENCE [LARGE SCALE GENOMIC DNA]</scope>
    <source>
        <strain evidence="1 2">D13</strain>
    </source>
</reference>
<dbReference type="RefSeq" id="WP_106893161.1">
    <property type="nucleotide sequence ID" value="NZ_CP027860.1"/>
</dbReference>
<dbReference type="InterPro" id="IPR038312">
    <property type="entry name" value="DUF5063_sf"/>
</dbReference>
<accession>A0A2P1PWL0</accession>
<dbReference type="InterPro" id="IPR032025">
    <property type="entry name" value="DUF5063"/>
</dbReference>
<dbReference type="Pfam" id="PF16702">
    <property type="entry name" value="DUF5063"/>
    <property type="match status" value="1"/>
</dbReference>
<gene>
    <name evidence="1" type="ORF">C7S18_19650</name>
</gene>